<gene>
    <name evidence="1" type="ORF">D7V64_14375</name>
</gene>
<organism evidence="1 2">
    <name type="scientific">Acinetobacter cumulans</name>
    <dbReference type="NCBI Taxonomy" id="2136182"/>
    <lineage>
        <taxon>Bacteria</taxon>
        <taxon>Pseudomonadati</taxon>
        <taxon>Pseudomonadota</taxon>
        <taxon>Gammaproteobacteria</taxon>
        <taxon>Moraxellales</taxon>
        <taxon>Moraxellaceae</taxon>
        <taxon>Acinetobacter</taxon>
    </lineage>
</organism>
<dbReference type="RefSeq" id="WP_106986443.1">
    <property type="nucleotide sequence ID" value="NZ_CP035934.2"/>
</dbReference>
<dbReference type="AlphaFoldDB" id="A0A3A8FS70"/>
<dbReference type="Proteomes" id="UP000281084">
    <property type="component" value="Unassembled WGS sequence"/>
</dbReference>
<protein>
    <submittedName>
        <fullName evidence="1">Uncharacterized protein</fullName>
    </submittedName>
</protein>
<sequence>MLKANIVLKGLTLSLLMGLTTTQVAMAESKVKEPVSIQLKAFKKTVDNKGNAQFIASDVTKPKDIIEYRATYTNNTAGTIKGLKATLPIPADTQYTGTSTPAGAFASTDGINFAVAPLKKTVNGKTVNVPLKDYRALQWQVAELPSKKSVTVTAQTKVNSVNE</sequence>
<name>A0A3A8FS70_9GAMM</name>
<evidence type="ECO:0000313" key="2">
    <source>
        <dbReference type="Proteomes" id="UP000281084"/>
    </source>
</evidence>
<proteinExistence type="predicted"/>
<comment type="caution">
    <text evidence="1">The sequence shown here is derived from an EMBL/GenBank/DDBJ whole genome shotgun (WGS) entry which is preliminary data.</text>
</comment>
<accession>A0A3A8FS70</accession>
<dbReference type="EMBL" id="RAXZ01000027">
    <property type="protein sequence ID" value="RKG49049.1"/>
    <property type="molecule type" value="Genomic_DNA"/>
</dbReference>
<evidence type="ECO:0000313" key="1">
    <source>
        <dbReference type="EMBL" id="RKG49049.1"/>
    </source>
</evidence>
<reference evidence="1 2" key="1">
    <citation type="submission" date="2018-09" db="EMBL/GenBank/DDBJ databases">
        <title>The draft genome of Acinetobacter spp. strains.</title>
        <authorList>
            <person name="Qin J."/>
            <person name="Feng Y."/>
            <person name="Zong Z."/>
        </authorList>
    </citation>
    <scope>NUCLEOTIDE SEQUENCE [LARGE SCALE GENOMIC DNA]</scope>
    <source>
        <strain evidence="1 2">WCHAc060002</strain>
    </source>
</reference>